<gene>
    <name evidence="1" type="ORF">I4F81_010672</name>
</gene>
<organism evidence="1 2">
    <name type="scientific">Pyropia yezoensis</name>
    <name type="common">Susabi-nori</name>
    <name type="synonym">Porphyra yezoensis</name>
    <dbReference type="NCBI Taxonomy" id="2788"/>
    <lineage>
        <taxon>Eukaryota</taxon>
        <taxon>Rhodophyta</taxon>
        <taxon>Bangiophyceae</taxon>
        <taxon>Bangiales</taxon>
        <taxon>Bangiaceae</taxon>
        <taxon>Pyropia</taxon>
    </lineage>
</organism>
<proteinExistence type="predicted"/>
<name>A0ACC3CDN2_PYRYE</name>
<accession>A0ACC3CDN2</accession>
<sequence length="248" mass="24320">MRAAVVLAAAAAAGVAAISPSAAAIAIAARAVPFPITAQAYLDSYCNTNGTTSPDRVTIAGGTSATFDADCEINMPDGATLDWGEGVNVTLPPTAKIEIYTLGDSTKRMVIRVGRGTTITAGGIELPALDLDAGGVLNATGPSQLFVSSLDSVRVGGILTAVAHDVLVLSGAGKLLVGAGAVITSGGPLVVGDERAMKVDVQAGAALMAKGALNVVGGQCTVGEGVVTEGDPVTLCGASTTAASNAEQ</sequence>
<dbReference type="Proteomes" id="UP000798662">
    <property type="component" value="Chromosome 3"/>
</dbReference>
<keyword evidence="2" id="KW-1185">Reference proteome</keyword>
<dbReference type="EMBL" id="CM020620">
    <property type="protein sequence ID" value="KAK1868178.1"/>
    <property type="molecule type" value="Genomic_DNA"/>
</dbReference>
<comment type="caution">
    <text evidence="1">The sequence shown here is derived from an EMBL/GenBank/DDBJ whole genome shotgun (WGS) entry which is preliminary data.</text>
</comment>
<evidence type="ECO:0000313" key="1">
    <source>
        <dbReference type="EMBL" id="KAK1868178.1"/>
    </source>
</evidence>
<protein>
    <submittedName>
        <fullName evidence="1">Uncharacterized protein</fullName>
    </submittedName>
</protein>
<reference evidence="1" key="1">
    <citation type="submission" date="2019-11" db="EMBL/GenBank/DDBJ databases">
        <title>Nori genome reveals adaptations in red seaweeds to the harsh intertidal environment.</title>
        <authorList>
            <person name="Wang D."/>
            <person name="Mao Y."/>
        </authorList>
    </citation>
    <scope>NUCLEOTIDE SEQUENCE</scope>
    <source>
        <tissue evidence="1">Gametophyte</tissue>
    </source>
</reference>
<evidence type="ECO:0000313" key="2">
    <source>
        <dbReference type="Proteomes" id="UP000798662"/>
    </source>
</evidence>